<evidence type="ECO:0000256" key="1">
    <source>
        <dbReference type="ARBA" id="ARBA00010857"/>
    </source>
</evidence>
<dbReference type="EMBL" id="HE580267">
    <property type="protein sequence ID" value="CCD22970.1"/>
    <property type="molecule type" value="Genomic_DNA"/>
</dbReference>
<dbReference type="SMART" id="SM00385">
    <property type="entry name" value="CYCLIN"/>
    <property type="match status" value="2"/>
</dbReference>
<dbReference type="OMA" id="DHDQRMK"/>
<dbReference type="InterPro" id="IPR013137">
    <property type="entry name" value="Znf_TFIIB"/>
</dbReference>
<dbReference type="PANTHER" id="PTHR11618">
    <property type="entry name" value="TRANSCRIPTION INITIATION FACTOR IIB-RELATED"/>
    <property type="match status" value="1"/>
</dbReference>
<evidence type="ECO:0000256" key="4">
    <source>
        <dbReference type="ARBA" id="ARBA00023015"/>
    </source>
</evidence>
<keyword evidence="4" id="KW-0805">Transcription regulation</keyword>
<feature type="region of interest" description="Disordered" evidence="10">
    <location>
        <begin position="80"/>
        <end position="105"/>
    </location>
</feature>
<organism evidence="12 13">
    <name type="scientific">Naumovozyma dairenensis (strain ATCC 10597 / BCRC 20456 / CBS 421 / NBRC 0211 / NRRL Y-12639)</name>
    <name type="common">Saccharomyces dairenensis</name>
    <dbReference type="NCBI Taxonomy" id="1071378"/>
    <lineage>
        <taxon>Eukaryota</taxon>
        <taxon>Fungi</taxon>
        <taxon>Dikarya</taxon>
        <taxon>Ascomycota</taxon>
        <taxon>Saccharomycotina</taxon>
        <taxon>Saccharomycetes</taxon>
        <taxon>Saccharomycetales</taxon>
        <taxon>Saccharomycetaceae</taxon>
        <taxon>Naumovozyma</taxon>
    </lineage>
</organism>
<dbReference type="InterPro" id="IPR013150">
    <property type="entry name" value="TFIIB_cyclin"/>
</dbReference>
<name>G0W582_NAUDC</name>
<dbReference type="Gene3D" id="1.10.472.10">
    <property type="entry name" value="Cyclin-like"/>
    <property type="match status" value="1"/>
</dbReference>
<dbReference type="HOGENOM" id="CLU_043736_1_0_1"/>
<feature type="compositionally biased region" description="Polar residues" evidence="10">
    <location>
        <begin position="1"/>
        <end position="13"/>
    </location>
</feature>
<dbReference type="InterPro" id="IPR023486">
    <property type="entry name" value="TFIIB_CS"/>
</dbReference>
<keyword evidence="5" id="KW-0804">Transcription</keyword>
<keyword evidence="9" id="KW-0479">Metal-binding</keyword>
<comment type="similarity">
    <text evidence="1">Belongs to the TFIIB family.</text>
</comment>
<dbReference type="GO" id="GO:0097550">
    <property type="term" value="C:transcription preinitiation complex"/>
    <property type="evidence" value="ECO:0007669"/>
    <property type="project" value="EnsemblFungi"/>
</dbReference>
<dbReference type="InterPro" id="IPR013763">
    <property type="entry name" value="Cyclin-like_dom"/>
</dbReference>
<evidence type="ECO:0000256" key="10">
    <source>
        <dbReference type="SAM" id="MobiDB-lite"/>
    </source>
</evidence>
<dbReference type="InterPro" id="IPR036915">
    <property type="entry name" value="Cyclin-like_sf"/>
</dbReference>
<proteinExistence type="inferred from homology"/>
<dbReference type="GO" id="GO:0001139">
    <property type="term" value="F:RNA polymerase II complex recruiting activity"/>
    <property type="evidence" value="ECO:0007669"/>
    <property type="project" value="EnsemblFungi"/>
</dbReference>
<dbReference type="GO" id="GO:0017025">
    <property type="term" value="F:TBP-class protein binding"/>
    <property type="evidence" value="ECO:0007669"/>
    <property type="project" value="EnsemblFungi"/>
</dbReference>
<keyword evidence="9" id="KW-0862">Zinc</keyword>
<evidence type="ECO:0000256" key="9">
    <source>
        <dbReference type="PROSITE-ProRule" id="PRU00469"/>
    </source>
</evidence>
<protein>
    <recommendedName>
        <fullName evidence="2">Transcription initiation factor IIB</fullName>
    </recommendedName>
    <alternativeName>
        <fullName evidence="6">General transcription factor TFIIB</fullName>
    </alternativeName>
</protein>
<accession>G0W582</accession>
<evidence type="ECO:0000256" key="6">
    <source>
        <dbReference type="ARBA" id="ARBA00031706"/>
    </source>
</evidence>
<dbReference type="Gene3D" id="1.10.472.170">
    <property type="match status" value="1"/>
</dbReference>
<dbReference type="InterPro" id="IPR000812">
    <property type="entry name" value="TFIIB"/>
</dbReference>
<dbReference type="GO" id="GO:0008270">
    <property type="term" value="F:zinc ion binding"/>
    <property type="evidence" value="ECO:0007669"/>
    <property type="project" value="UniProtKB-KW"/>
</dbReference>
<keyword evidence="9" id="KW-0863">Zinc-finger</keyword>
<dbReference type="KEGG" id="ndi:NDAI_0A08160"/>
<evidence type="ECO:0000256" key="8">
    <source>
        <dbReference type="ARBA" id="ARBA00066213"/>
    </source>
</evidence>
<comment type="subunit">
    <text evidence="8">Associates with TFIID-IIA (DA complex) to form TFIID-IIA-IIB (DAB-complex) which is then recognized by polymerase II.</text>
</comment>
<dbReference type="PANTHER" id="PTHR11618:SF13">
    <property type="entry name" value="TRANSCRIPTION INITIATION FACTOR IIB"/>
    <property type="match status" value="1"/>
</dbReference>
<dbReference type="STRING" id="1071378.G0W582"/>
<dbReference type="GO" id="GO:0016251">
    <property type="term" value="F:RNA polymerase II general transcription initiation factor activity"/>
    <property type="evidence" value="ECO:0007669"/>
    <property type="project" value="EnsemblFungi"/>
</dbReference>
<dbReference type="Pfam" id="PF00382">
    <property type="entry name" value="TFIIB"/>
    <property type="match status" value="2"/>
</dbReference>
<evidence type="ECO:0000256" key="5">
    <source>
        <dbReference type="ARBA" id="ARBA00023163"/>
    </source>
</evidence>
<dbReference type="CDD" id="cd20551">
    <property type="entry name" value="CYCLIN_TFIIB_rpt1"/>
    <property type="match status" value="1"/>
</dbReference>
<feature type="region of interest" description="Disordered" evidence="10">
    <location>
        <begin position="1"/>
        <end position="31"/>
    </location>
</feature>
<dbReference type="SUPFAM" id="SSF47954">
    <property type="entry name" value="Cyclin-like"/>
    <property type="match status" value="2"/>
</dbReference>
<keyword evidence="3" id="KW-0677">Repeat</keyword>
<evidence type="ECO:0000256" key="7">
    <source>
        <dbReference type="ARBA" id="ARBA00056616"/>
    </source>
</evidence>
<evidence type="ECO:0000256" key="3">
    <source>
        <dbReference type="ARBA" id="ARBA00022737"/>
    </source>
</evidence>
<dbReference type="RefSeq" id="XP_003668213.1">
    <property type="nucleotide sequence ID" value="XM_003668165.1"/>
</dbReference>
<sequence>MSVSVLPSRDSTAPKQQQQVPVPPTGGRRGPNLNIVLTCPECKVYPPKIVERFSEGDVVCALCGLVLSDKLVDTRSEWRTFSNDDQNGDDPSRVGEASNPLLDGNNLSTRIGQGEGTDMRFTKELNRAQGKNIVDKKDNEVQAAFAKMTMLCDAAELPKIVKDCAKEAYKLCHDEKSLKGKSSESIMAASILIGCRRAEVARTFKEIQSIIHVKTKEFGKTLGIMKGILREKSSDGFIKINTDNMSGAQNLTYIPRFCSHLGLPMQVTTAAEYTAKKCKEIEEIAGKSPITIAVVSIYLNILLFKIPVSAAKVGQILQVTEGTIKSGYKILYEHRDIAVDPQLIANGTVSMDNLPRLDKDRGAKAAAASSSAAAAASAAASNKKKETAVKKEDGVVKTEK</sequence>
<dbReference type="GeneID" id="11493478"/>
<evidence type="ECO:0000259" key="11">
    <source>
        <dbReference type="PROSITE" id="PS51134"/>
    </source>
</evidence>
<dbReference type="PROSITE" id="PS00782">
    <property type="entry name" value="TFIIB"/>
    <property type="match status" value="1"/>
</dbReference>
<reference evidence="12 13" key="1">
    <citation type="journal article" date="2011" name="Proc. Natl. Acad. Sci. U.S.A.">
        <title>Evolutionary erosion of yeast sex chromosomes by mating-type switching accidents.</title>
        <authorList>
            <person name="Gordon J.L."/>
            <person name="Armisen D."/>
            <person name="Proux-Wera E."/>
            <person name="Oheigeartaigh S.S."/>
            <person name="Byrne K.P."/>
            <person name="Wolfe K.H."/>
        </authorList>
    </citation>
    <scope>NUCLEOTIDE SEQUENCE [LARGE SCALE GENOMIC DNA]</scope>
    <source>
        <strain evidence="13">ATCC 10597 / BCRC 20456 / CBS 421 / NBRC 0211 / NRRL Y-12639</strain>
    </source>
</reference>
<dbReference type="GO" id="GO:0001113">
    <property type="term" value="P:transcription open complex formation at RNA polymerase II promoter"/>
    <property type="evidence" value="ECO:0007669"/>
    <property type="project" value="EnsemblFungi"/>
</dbReference>
<dbReference type="OrthoDB" id="25790at2759"/>
<gene>
    <name evidence="12" type="primary">NDAI0A08160</name>
    <name evidence="12" type="ordered locus">NDAI_0A08160</name>
</gene>
<dbReference type="GO" id="GO:0005634">
    <property type="term" value="C:nucleus"/>
    <property type="evidence" value="ECO:0007669"/>
    <property type="project" value="EnsemblFungi"/>
</dbReference>
<evidence type="ECO:0000313" key="12">
    <source>
        <dbReference type="EMBL" id="CCD22970.1"/>
    </source>
</evidence>
<comment type="function">
    <text evidence="7">General factor that plays a major role in the activation of eukaryotic genes transcribed by RNA polymerase II.</text>
</comment>
<dbReference type="Pfam" id="PF08271">
    <property type="entry name" value="Zn_Ribbon_TF"/>
    <property type="match status" value="1"/>
</dbReference>
<keyword evidence="13" id="KW-1185">Reference proteome</keyword>
<evidence type="ECO:0000313" key="13">
    <source>
        <dbReference type="Proteomes" id="UP000000689"/>
    </source>
</evidence>
<dbReference type="Proteomes" id="UP000000689">
    <property type="component" value="Chromosome 1"/>
</dbReference>
<dbReference type="PROSITE" id="PS51134">
    <property type="entry name" value="ZF_TFIIB"/>
    <property type="match status" value="1"/>
</dbReference>
<dbReference type="PRINTS" id="PR00685">
    <property type="entry name" value="TIFACTORIIB"/>
</dbReference>
<dbReference type="eggNOG" id="KOG1597">
    <property type="taxonomic scope" value="Eukaryota"/>
</dbReference>
<dbReference type="FunFam" id="1.10.472.170:FF:000001">
    <property type="entry name" value="Transcription initiation factor IIB"/>
    <property type="match status" value="1"/>
</dbReference>
<dbReference type="SUPFAM" id="SSF57783">
    <property type="entry name" value="Zinc beta-ribbon"/>
    <property type="match status" value="1"/>
</dbReference>
<dbReference type="GO" id="GO:0001174">
    <property type="term" value="P:transcriptional start site selection at RNA polymerase II promoter"/>
    <property type="evidence" value="ECO:0007669"/>
    <property type="project" value="EnsemblFungi"/>
</dbReference>
<evidence type="ECO:0000256" key="2">
    <source>
        <dbReference type="ARBA" id="ARBA00013932"/>
    </source>
</evidence>
<feature type="domain" description="TFIIB-type" evidence="11">
    <location>
        <begin position="35"/>
        <end position="68"/>
    </location>
</feature>
<dbReference type="AlphaFoldDB" id="G0W582"/>